<organism evidence="2 4">
    <name type="scientific">Prevotella fusca JCM 17724</name>
    <dbReference type="NCBI Taxonomy" id="1236517"/>
    <lineage>
        <taxon>Bacteria</taxon>
        <taxon>Pseudomonadati</taxon>
        <taxon>Bacteroidota</taxon>
        <taxon>Bacteroidia</taxon>
        <taxon>Bacteroidales</taxon>
        <taxon>Prevotellaceae</taxon>
        <taxon>Prevotella</taxon>
    </lineage>
</organism>
<feature type="signal peptide" evidence="1">
    <location>
        <begin position="1"/>
        <end position="22"/>
    </location>
</feature>
<evidence type="ECO:0000313" key="3">
    <source>
        <dbReference type="EMBL" id="QUB87128.1"/>
    </source>
</evidence>
<evidence type="ECO:0000313" key="4">
    <source>
        <dbReference type="Proteomes" id="UP000060345"/>
    </source>
</evidence>
<dbReference type="KEGG" id="pfus:ADJ77_06795"/>
<protein>
    <submittedName>
        <fullName evidence="2">Uncharacterized protein</fullName>
    </submittedName>
</protein>
<gene>
    <name evidence="2" type="ORF">ADJ77_06795</name>
    <name evidence="3" type="ORF">J5A51_06500</name>
</gene>
<evidence type="ECO:0000313" key="5">
    <source>
        <dbReference type="Proteomes" id="UP000682005"/>
    </source>
</evidence>
<dbReference type="Proteomes" id="UP000060345">
    <property type="component" value="Chromosome 1"/>
</dbReference>
<dbReference type="EMBL" id="CP072370">
    <property type="protein sequence ID" value="QUB87128.1"/>
    <property type="molecule type" value="Genomic_DNA"/>
</dbReference>
<dbReference type="STRING" id="1236517.ADJ77_06795"/>
<name>A0A0K1NKY4_9BACT</name>
<dbReference type="RefSeq" id="WP_050696230.1">
    <property type="nucleotide sequence ID" value="NZ_CP012074.1"/>
</dbReference>
<keyword evidence="1" id="KW-0732">Signal</keyword>
<sequence>MKTLISKIIVIVALLCATNVNAQNNKQFETQLGTVLSNVNANEASSVVKGMEELRRIEKQYPDAWLPTYYRTLYALQYAVCFPKDAYSSLFLDAVKADVEALQSKSGVDHSEALTLKGFYYTALIVQNPAVNGKLYYVDAISSYKAAMGINPENPRPRMLLYIFFENMSKETGKPSMNGPKDLETIKELFAKERKNGLQPSWGRELIGFSKQK</sequence>
<dbReference type="eggNOG" id="ENOG5033CZN">
    <property type="taxonomic scope" value="Bacteria"/>
</dbReference>
<keyword evidence="5" id="KW-1185">Reference proteome</keyword>
<dbReference type="EMBL" id="CP012074">
    <property type="protein sequence ID" value="AKU69705.1"/>
    <property type="molecule type" value="Genomic_DNA"/>
</dbReference>
<accession>A0A0K1NKY4</accession>
<evidence type="ECO:0000313" key="2">
    <source>
        <dbReference type="EMBL" id="AKU69705.1"/>
    </source>
</evidence>
<proteinExistence type="predicted"/>
<dbReference type="AlphaFoldDB" id="A0A0K1NKY4"/>
<reference evidence="3 5" key="2">
    <citation type="submission" date="2021-03" db="EMBL/GenBank/DDBJ databases">
        <title>Human Oral Microbial Genomes.</title>
        <authorList>
            <person name="Johnston C.D."/>
            <person name="Chen T."/>
            <person name="Dewhirst F.E."/>
        </authorList>
    </citation>
    <scope>NUCLEOTIDE SEQUENCE [LARGE SCALE GENOMIC DNA]</scope>
    <source>
        <strain evidence="3 5">W1435</strain>
    </source>
</reference>
<dbReference type="Proteomes" id="UP000682005">
    <property type="component" value="Chromosome 1"/>
</dbReference>
<evidence type="ECO:0000256" key="1">
    <source>
        <dbReference type="SAM" id="SignalP"/>
    </source>
</evidence>
<feature type="chain" id="PRO_5044544586" evidence="1">
    <location>
        <begin position="23"/>
        <end position="213"/>
    </location>
</feature>
<reference evidence="2 4" key="1">
    <citation type="submission" date="2015-07" db="EMBL/GenBank/DDBJ databases">
        <authorList>
            <person name="Noorani M."/>
        </authorList>
    </citation>
    <scope>NUCLEOTIDE SEQUENCE [LARGE SCALE GENOMIC DNA]</scope>
    <source>
        <strain evidence="2 4">W1435</strain>
    </source>
</reference>